<evidence type="ECO:0000313" key="6">
    <source>
        <dbReference type="Proteomes" id="UP001198151"/>
    </source>
</evidence>
<dbReference type="Proteomes" id="UP001198151">
    <property type="component" value="Unassembled WGS sequence"/>
</dbReference>
<gene>
    <name evidence="5" type="ORF">LKD70_11555</name>
</gene>
<comment type="catalytic activity">
    <reaction evidence="1">
        <text>ATP + protein L-histidine = ADP + protein N-phospho-L-histidine.</text>
        <dbReference type="EC" id="2.7.13.3"/>
    </reaction>
</comment>
<dbReference type="EMBL" id="JAJEQX010000021">
    <property type="protein sequence ID" value="MCC2255047.1"/>
    <property type="molecule type" value="Genomic_DNA"/>
</dbReference>
<organism evidence="5 6">
    <name type="scientific">Ruminococcus turbiniformis</name>
    <dbReference type="NCBI Taxonomy" id="2881258"/>
    <lineage>
        <taxon>Bacteria</taxon>
        <taxon>Bacillati</taxon>
        <taxon>Bacillota</taxon>
        <taxon>Clostridia</taxon>
        <taxon>Eubacteriales</taxon>
        <taxon>Oscillospiraceae</taxon>
        <taxon>Ruminococcus</taxon>
    </lineage>
</organism>
<proteinExistence type="predicted"/>
<dbReference type="Pfam" id="PF00512">
    <property type="entry name" value="HisKA"/>
    <property type="match status" value="1"/>
</dbReference>
<feature type="domain" description="Signal transduction histidine kinase dimerisation/phosphoacceptor" evidence="4">
    <location>
        <begin position="121"/>
        <end position="169"/>
    </location>
</feature>
<evidence type="ECO:0000256" key="2">
    <source>
        <dbReference type="ARBA" id="ARBA00012438"/>
    </source>
</evidence>
<dbReference type="InterPro" id="IPR003661">
    <property type="entry name" value="HisK_dim/P_dom"/>
</dbReference>
<dbReference type="CDD" id="cd00082">
    <property type="entry name" value="HisKA"/>
    <property type="match status" value="1"/>
</dbReference>
<dbReference type="RefSeq" id="WP_227708187.1">
    <property type="nucleotide sequence ID" value="NZ_JAJEQX010000021.1"/>
</dbReference>
<keyword evidence="6" id="KW-1185">Reference proteome</keyword>
<dbReference type="InterPro" id="IPR036097">
    <property type="entry name" value="HisK_dim/P_sf"/>
</dbReference>
<evidence type="ECO:0000256" key="1">
    <source>
        <dbReference type="ARBA" id="ARBA00000085"/>
    </source>
</evidence>
<feature type="transmembrane region" description="Helical" evidence="3">
    <location>
        <begin position="12"/>
        <end position="33"/>
    </location>
</feature>
<comment type="caution">
    <text evidence="5">The sequence shown here is derived from an EMBL/GenBank/DDBJ whole genome shotgun (WGS) entry which is preliminary data.</text>
</comment>
<reference evidence="5 6" key="1">
    <citation type="submission" date="2021-10" db="EMBL/GenBank/DDBJ databases">
        <title>Anaerobic single-cell dispensing facilitates the cultivation of human gut bacteria.</title>
        <authorList>
            <person name="Afrizal A."/>
        </authorList>
    </citation>
    <scope>NUCLEOTIDE SEQUENCE [LARGE SCALE GENOMIC DNA]</scope>
    <source>
        <strain evidence="5 6">CLA-AA-H200</strain>
    </source>
</reference>
<keyword evidence="3" id="KW-1133">Transmembrane helix</keyword>
<protein>
    <recommendedName>
        <fullName evidence="2">histidine kinase</fullName>
        <ecNumber evidence="2">2.7.13.3</ecNumber>
    </recommendedName>
</protein>
<dbReference type="SUPFAM" id="SSF47384">
    <property type="entry name" value="Homodimeric domain of signal transducing histidine kinase"/>
    <property type="match status" value="1"/>
</dbReference>
<feature type="transmembrane region" description="Helical" evidence="3">
    <location>
        <begin position="39"/>
        <end position="57"/>
    </location>
</feature>
<keyword evidence="3" id="KW-0812">Transmembrane</keyword>
<dbReference type="Gene3D" id="1.10.287.130">
    <property type="match status" value="1"/>
</dbReference>
<evidence type="ECO:0000313" key="5">
    <source>
        <dbReference type="EMBL" id="MCC2255047.1"/>
    </source>
</evidence>
<keyword evidence="3" id="KW-0472">Membrane</keyword>
<dbReference type="EC" id="2.7.13.3" evidence="2"/>
<name>A0ABS8FYJ5_9FIRM</name>
<evidence type="ECO:0000256" key="3">
    <source>
        <dbReference type="SAM" id="Phobius"/>
    </source>
</evidence>
<evidence type="ECO:0000259" key="4">
    <source>
        <dbReference type="Pfam" id="PF00512"/>
    </source>
</evidence>
<accession>A0ABS8FYJ5</accession>
<sequence>MENNREIVGWTVKMALAVWALSLAAFAIICTYMESRTAIVLYGVWNLFVFGCAYIRISRNVTRVLGKVDECIQSMIAGDPKEEFSPQEESVLGKFQFQNGKLYEMLNGAREREEKQHRELSGMIAALVHQVNTPLTNIQMYCGFLVQDELPQKDREQICEVIQAQVEKLGWFAEGFTKTMRLEDDIRRLNPAGQPG</sequence>